<dbReference type="PANTHER" id="PTHR46756">
    <property type="entry name" value="TRANSGELIN"/>
    <property type="match status" value="1"/>
</dbReference>
<dbReference type="EMBL" id="OE184553">
    <property type="protein sequence ID" value="CAD7576686.1"/>
    <property type="molecule type" value="Genomic_DNA"/>
</dbReference>
<dbReference type="PANTHER" id="PTHR46756:SF18">
    <property type="entry name" value="GAS2-LIKE PROTEIN PICKLED EGGS"/>
    <property type="match status" value="1"/>
</dbReference>
<dbReference type="GO" id="GO:0005884">
    <property type="term" value="C:actin filament"/>
    <property type="evidence" value="ECO:0007669"/>
    <property type="project" value="TreeGrafter"/>
</dbReference>
<dbReference type="GO" id="GO:0051015">
    <property type="term" value="F:actin filament binding"/>
    <property type="evidence" value="ECO:0007669"/>
    <property type="project" value="TreeGrafter"/>
</dbReference>
<dbReference type="GO" id="GO:0001578">
    <property type="term" value="P:microtubule bundle formation"/>
    <property type="evidence" value="ECO:0007669"/>
    <property type="project" value="TreeGrafter"/>
</dbReference>
<organism evidence="1">
    <name type="scientific">Timema californicum</name>
    <name type="common">California timema</name>
    <name type="synonym">Walking stick</name>
    <dbReference type="NCBI Taxonomy" id="61474"/>
    <lineage>
        <taxon>Eukaryota</taxon>
        <taxon>Metazoa</taxon>
        <taxon>Ecdysozoa</taxon>
        <taxon>Arthropoda</taxon>
        <taxon>Hexapoda</taxon>
        <taxon>Insecta</taxon>
        <taxon>Pterygota</taxon>
        <taxon>Neoptera</taxon>
        <taxon>Polyneoptera</taxon>
        <taxon>Phasmatodea</taxon>
        <taxon>Timematodea</taxon>
        <taxon>Timematoidea</taxon>
        <taxon>Timematidae</taxon>
        <taxon>Timema</taxon>
    </lineage>
</organism>
<protein>
    <submittedName>
        <fullName evidence="1">(California timema) hypothetical protein</fullName>
    </submittedName>
</protein>
<accession>A0A7R9JCP5</accession>
<dbReference type="SUPFAM" id="SSF47576">
    <property type="entry name" value="Calponin-homology domain, CH-domain"/>
    <property type="match status" value="1"/>
</dbReference>
<sequence>MWVPDCLDVWCMGWQQFLSGTKMAAQLDSGMTSAVLKDSRSFRPFKSSEEYLYAMKEDLAEWLNTLYPELDISVDNFMEKLETGVAICKPAVFADCPTSHERSDNSGVVKCQ</sequence>
<dbReference type="GO" id="GO:0005737">
    <property type="term" value="C:cytoplasm"/>
    <property type="evidence" value="ECO:0007669"/>
    <property type="project" value="TreeGrafter"/>
</dbReference>
<dbReference type="Gene3D" id="1.10.418.10">
    <property type="entry name" value="Calponin-like domain"/>
    <property type="match status" value="1"/>
</dbReference>
<evidence type="ECO:0000313" key="1">
    <source>
        <dbReference type="EMBL" id="CAD7576686.1"/>
    </source>
</evidence>
<gene>
    <name evidence="1" type="ORF">TCMB3V08_LOCUS9251</name>
</gene>
<dbReference type="GO" id="GO:0008017">
    <property type="term" value="F:microtubule binding"/>
    <property type="evidence" value="ECO:0007669"/>
    <property type="project" value="TreeGrafter"/>
</dbReference>
<name>A0A7R9JCP5_TIMCA</name>
<reference evidence="1" key="1">
    <citation type="submission" date="2020-11" db="EMBL/GenBank/DDBJ databases">
        <authorList>
            <person name="Tran Van P."/>
        </authorList>
    </citation>
    <scope>NUCLEOTIDE SEQUENCE</scope>
</reference>
<dbReference type="GO" id="GO:0035371">
    <property type="term" value="C:microtubule plus-end"/>
    <property type="evidence" value="ECO:0007669"/>
    <property type="project" value="TreeGrafter"/>
</dbReference>
<dbReference type="InterPro" id="IPR036872">
    <property type="entry name" value="CH_dom_sf"/>
</dbReference>
<proteinExistence type="predicted"/>
<dbReference type="GO" id="GO:0051764">
    <property type="term" value="P:actin crosslink formation"/>
    <property type="evidence" value="ECO:0007669"/>
    <property type="project" value="TreeGrafter"/>
</dbReference>
<dbReference type="GO" id="GO:1904825">
    <property type="term" value="P:protein localization to microtubule plus-end"/>
    <property type="evidence" value="ECO:0007669"/>
    <property type="project" value="TreeGrafter"/>
</dbReference>
<dbReference type="GO" id="GO:0031110">
    <property type="term" value="P:regulation of microtubule polymerization or depolymerization"/>
    <property type="evidence" value="ECO:0007669"/>
    <property type="project" value="TreeGrafter"/>
</dbReference>
<dbReference type="GO" id="GO:0008093">
    <property type="term" value="F:cytoskeletal anchor activity"/>
    <property type="evidence" value="ECO:0007669"/>
    <property type="project" value="TreeGrafter"/>
</dbReference>
<dbReference type="AlphaFoldDB" id="A0A7R9JCP5"/>
<dbReference type="GO" id="GO:0001725">
    <property type="term" value="C:stress fiber"/>
    <property type="evidence" value="ECO:0007669"/>
    <property type="project" value="TreeGrafter"/>
</dbReference>